<feature type="chain" id="PRO_5002479248" evidence="2">
    <location>
        <begin position="22"/>
        <end position="202"/>
    </location>
</feature>
<name>A0A0F4TKM1_PSEFL</name>
<gene>
    <name evidence="3" type="ORF">VC34_11705</name>
</gene>
<evidence type="ECO:0000256" key="1">
    <source>
        <dbReference type="SAM" id="Phobius"/>
    </source>
</evidence>
<evidence type="ECO:0000256" key="2">
    <source>
        <dbReference type="SAM" id="SignalP"/>
    </source>
</evidence>
<comment type="caution">
    <text evidence="3">The sequence shown here is derived from an EMBL/GenBank/DDBJ whole genome shotgun (WGS) entry which is preliminary data.</text>
</comment>
<keyword evidence="1" id="KW-0812">Transmembrane</keyword>
<accession>A0A0F4TKM1</accession>
<protein>
    <submittedName>
        <fullName evidence="3">Uncharacterized protein</fullName>
    </submittedName>
</protein>
<sequence length="202" mass="22671">MYSLKKAVFLFALLLGPLAYGAPPAQTAIAPSAKTESIANSPAEEKNPAVASELKAEIKILKAQNKLIRDYQGSMADTVYWALGIISGVFAILMSYSIFTNFKFYEQDKARLKSELDSVINTFKSELLIKFEQDKSDLERSFDTRNEANIRIVLDQGAESRTRVDAVRTELQTKLDDAINKFNFHEEKFSINSKRSIKSSTN</sequence>
<feature type="signal peptide" evidence="2">
    <location>
        <begin position="1"/>
        <end position="21"/>
    </location>
</feature>
<dbReference type="Proteomes" id="UP000033500">
    <property type="component" value="Unassembled WGS sequence"/>
</dbReference>
<proteinExistence type="predicted"/>
<organism evidence="3 4">
    <name type="scientific">Pseudomonas fluorescens</name>
    <dbReference type="NCBI Taxonomy" id="294"/>
    <lineage>
        <taxon>Bacteria</taxon>
        <taxon>Pseudomonadati</taxon>
        <taxon>Pseudomonadota</taxon>
        <taxon>Gammaproteobacteria</taxon>
        <taxon>Pseudomonadales</taxon>
        <taxon>Pseudomonadaceae</taxon>
        <taxon>Pseudomonas</taxon>
    </lineage>
</organism>
<dbReference type="EMBL" id="LACD01000012">
    <property type="protein sequence ID" value="KJZ44624.1"/>
    <property type="molecule type" value="Genomic_DNA"/>
</dbReference>
<dbReference type="AlphaFoldDB" id="A0A0F4TKM1"/>
<keyword evidence="1" id="KW-0472">Membrane</keyword>
<dbReference type="RefSeq" id="WP_046046669.1">
    <property type="nucleotide sequence ID" value="NZ_LACD01000012.1"/>
</dbReference>
<keyword evidence="2" id="KW-0732">Signal</keyword>
<feature type="transmembrane region" description="Helical" evidence="1">
    <location>
        <begin position="79"/>
        <end position="99"/>
    </location>
</feature>
<evidence type="ECO:0000313" key="3">
    <source>
        <dbReference type="EMBL" id="KJZ44624.1"/>
    </source>
</evidence>
<reference evidence="3 4" key="1">
    <citation type="submission" date="2015-03" db="EMBL/GenBank/DDBJ databases">
        <title>Comparative genomics of Pseudomonas insights into diversity of traits involved in vanlence and defense.</title>
        <authorList>
            <person name="Qin Y."/>
        </authorList>
    </citation>
    <scope>NUCLEOTIDE SEQUENCE [LARGE SCALE GENOMIC DNA]</scope>
    <source>
        <strain evidence="3 4">C3</strain>
    </source>
</reference>
<dbReference type="PATRIC" id="fig|294.131.peg.399"/>
<keyword evidence="1" id="KW-1133">Transmembrane helix</keyword>
<evidence type="ECO:0000313" key="4">
    <source>
        <dbReference type="Proteomes" id="UP000033500"/>
    </source>
</evidence>